<dbReference type="AlphaFoldDB" id="A0AAE0YIG5"/>
<gene>
    <name evidence="1" type="ORF">RRG08_035714</name>
</gene>
<evidence type="ECO:0000313" key="2">
    <source>
        <dbReference type="Proteomes" id="UP001283361"/>
    </source>
</evidence>
<dbReference type="Proteomes" id="UP001283361">
    <property type="component" value="Unassembled WGS sequence"/>
</dbReference>
<accession>A0AAE0YIG5</accession>
<evidence type="ECO:0000313" key="1">
    <source>
        <dbReference type="EMBL" id="KAK3747168.1"/>
    </source>
</evidence>
<name>A0AAE0YIG5_9GAST</name>
<organism evidence="1 2">
    <name type="scientific">Elysia crispata</name>
    <name type="common">lettuce slug</name>
    <dbReference type="NCBI Taxonomy" id="231223"/>
    <lineage>
        <taxon>Eukaryota</taxon>
        <taxon>Metazoa</taxon>
        <taxon>Spiralia</taxon>
        <taxon>Lophotrochozoa</taxon>
        <taxon>Mollusca</taxon>
        <taxon>Gastropoda</taxon>
        <taxon>Heterobranchia</taxon>
        <taxon>Euthyneura</taxon>
        <taxon>Panpulmonata</taxon>
        <taxon>Sacoglossa</taxon>
        <taxon>Placobranchoidea</taxon>
        <taxon>Plakobranchidae</taxon>
        <taxon>Elysia</taxon>
    </lineage>
</organism>
<sequence length="92" mass="10658">MGEDMKIEDLSVPLAGDLRRGAILGSRSLLDVMQRLRHGRKSLQASQTGGDGREKFHRLVETAVRSFTDWWRLERDGREKFHRLVETGERRP</sequence>
<proteinExistence type="predicted"/>
<dbReference type="EMBL" id="JAWDGP010006106">
    <property type="protein sequence ID" value="KAK3747168.1"/>
    <property type="molecule type" value="Genomic_DNA"/>
</dbReference>
<protein>
    <submittedName>
        <fullName evidence="1">Uncharacterized protein</fullName>
    </submittedName>
</protein>
<reference evidence="1" key="1">
    <citation type="journal article" date="2023" name="G3 (Bethesda)">
        <title>A reference genome for the long-term kleptoplast-retaining sea slug Elysia crispata morphotype clarki.</title>
        <authorList>
            <person name="Eastman K.E."/>
            <person name="Pendleton A.L."/>
            <person name="Shaikh M.A."/>
            <person name="Suttiyut T."/>
            <person name="Ogas R."/>
            <person name="Tomko P."/>
            <person name="Gavelis G."/>
            <person name="Widhalm J.R."/>
            <person name="Wisecaver J.H."/>
        </authorList>
    </citation>
    <scope>NUCLEOTIDE SEQUENCE</scope>
    <source>
        <strain evidence="1">ECLA1</strain>
    </source>
</reference>
<comment type="caution">
    <text evidence="1">The sequence shown here is derived from an EMBL/GenBank/DDBJ whole genome shotgun (WGS) entry which is preliminary data.</text>
</comment>
<keyword evidence="2" id="KW-1185">Reference proteome</keyword>